<dbReference type="GO" id="GO:0140664">
    <property type="term" value="F:ATP-dependent DNA damage sensor activity"/>
    <property type="evidence" value="ECO:0007669"/>
    <property type="project" value="InterPro"/>
</dbReference>
<dbReference type="Gene3D" id="3.30.230.10">
    <property type="match status" value="1"/>
</dbReference>
<dbReference type="Pfam" id="PF01119">
    <property type="entry name" value="DNA_mis_repair"/>
    <property type="match status" value="1"/>
</dbReference>
<dbReference type="SUPFAM" id="SSF118116">
    <property type="entry name" value="DNA mismatch repair protein MutL"/>
    <property type="match status" value="1"/>
</dbReference>
<evidence type="ECO:0000259" key="5">
    <source>
        <dbReference type="SMART" id="SM00853"/>
    </source>
</evidence>
<accession>A0A832R916</accession>
<dbReference type="InterPro" id="IPR014762">
    <property type="entry name" value="DNA_mismatch_repair_CS"/>
</dbReference>
<keyword evidence="3 4" id="KW-0234">DNA repair</keyword>
<dbReference type="InterPro" id="IPR020667">
    <property type="entry name" value="DNA_mismatch_repair_MutL"/>
</dbReference>
<dbReference type="InterPro" id="IPR014721">
    <property type="entry name" value="Ribsml_uS5_D2-typ_fold_subgr"/>
</dbReference>
<dbReference type="SMART" id="SM00853">
    <property type="entry name" value="MutL_C"/>
    <property type="match status" value="1"/>
</dbReference>
<dbReference type="Pfam" id="PF13589">
    <property type="entry name" value="HATPase_c_3"/>
    <property type="match status" value="1"/>
</dbReference>
<comment type="similarity">
    <text evidence="1 4">Belongs to the DNA mismatch repair MutL/HexB family.</text>
</comment>
<gene>
    <name evidence="4 7" type="primary">mutL</name>
    <name evidence="7" type="ORF">GX533_01945</name>
</gene>
<dbReference type="GO" id="GO:0030983">
    <property type="term" value="F:mismatched DNA binding"/>
    <property type="evidence" value="ECO:0007669"/>
    <property type="project" value="InterPro"/>
</dbReference>
<dbReference type="HAMAP" id="MF_00149">
    <property type="entry name" value="DNA_mis_repair"/>
    <property type="match status" value="1"/>
</dbReference>
<comment type="function">
    <text evidence="4">This protein is involved in the repair of mismatches in DNA. It is required for dam-dependent methyl-directed DNA mismatch repair. May act as a 'molecular matchmaker', a protein that promotes the formation of a stable complex between two or more DNA-binding proteins in an ATP-dependent manner without itself being part of a final effector complex.</text>
</comment>
<feature type="domain" description="DNA mismatch repair protein S5" evidence="6">
    <location>
        <begin position="217"/>
        <end position="335"/>
    </location>
</feature>
<evidence type="ECO:0000256" key="4">
    <source>
        <dbReference type="HAMAP-Rule" id="MF_00149"/>
    </source>
</evidence>
<dbReference type="InterPro" id="IPR037198">
    <property type="entry name" value="MutL_C_sf"/>
</dbReference>
<proteinExistence type="inferred from homology"/>
<dbReference type="Gene3D" id="3.30.1540.20">
    <property type="entry name" value="MutL, C-terminal domain, dimerisation subdomain"/>
    <property type="match status" value="1"/>
</dbReference>
<dbReference type="Gene3D" id="3.30.565.10">
    <property type="entry name" value="Histidine kinase-like ATPase, C-terminal domain"/>
    <property type="match status" value="1"/>
</dbReference>
<dbReference type="InterPro" id="IPR014790">
    <property type="entry name" value="MutL_C"/>
</dbReference>
<dbReference type="GO" id="GO:0005524">
    <property type="term" value="F:ATP binding"/>
    <property type="evidence" value="ECO:0007669"/>
    <property type="project" value="InterPro"/>
</dbReference>
<dbReference type="InterPro" id="IPR036890">
    <property type="entry name" value="HATPase_C_sf"/>
</dbReference>
<dbReference type="PANTHER" id="PTHR10073:SF12">
    <property type="entry name" value="DNA MISMATCH REPAIR PROTEIN MLH1"/>
    <property type="match status" value="1"/>
</dbReference>
<protein>
    <recommendedName>
        <fullName evidence="4">DNA mismatch repair protein MutL</fullName>
    </recommendedName>
</protein>
<dbReference type="PANTHER" id="PTHR10073">
    <property type="entry name" value="DNA MISMATCH REPAIR PROTEIN MLH, PMS, MUTL"/>
    <property type="match status" value="1"/>
</dbReference>
<dbReference type="GO" id="GO:0006298">
    <property type="term" value="P:mismatch repair"/>
    <property type="evidence" value="ECO:0007669"/>
    <property type="project" value="UniProtKB-UniRule"/>
</dbReference>
<sequence length="614" mass="70374">MKGVKLNKLSDEVVRQIAAGEVIERPASVVKELVDNSIDAKASKITVKVKNGGIDLIEVSDDGIGIPKENLPLIFQSHTTSKLNSIEDLNTLLSMGFRGEALSTITSVAKVRTESKYEEEERANAIFFNEKGASEISTIAKEKGTTIKVENLFYNIPARAKYLKTANTEYRKIFEMLNRYFLIYPDISFTLEKDGKTVIELNAITHSKAGELHEERVREVLGKDFSDDMLKLRYEGSGIKISGFVSHPSKFKKKATNQYIFVNNRPITDRGIVRAVMEGYSRYLPFGQRIDFVINININPELVDVNVHPRKEEVRFENPFRIYSAVEEAVRHVLEKNLSYRNEESKGVGQIGSDIDFKSIRETYNTQVPQTSLPRASEGVKQYQQQSLYSQNKPTSVQDSIMFSKELFKEIEPVEENQEQQDGDIRSIFQIFNKYIVIEFTNEKLWMIDQHAAAERINFEKLINREKNQTTLQNLLVPVEIPFSKKQIIFLKDSKDFFEDLGFLFDIKSESILLKTIPAEYAEADFETIFLDIFELEDNIELLGKSLKKRKEDILATIACHGSIRTGKSLAHQEMLNLFHELKACDNAYSCPHGRPIIWKLTLSEIDNHFERTY</sequence>
<evidence type="ECO:0000313" key="8">
    <source>
        <dbReference type="Proteomes" id="UP000576550"/>
    </source>
</evidence>
<keyword evidence="7" id="KW-0540">Nuclease</keyword>
<dbReference type="InterPro" id="IPR042121">
    <property type="entry name" value="MutL_C_regsub"/>
</dbReference>
<dbReference type="InterPro" id="IPR002099">
    <property type="entry name" value="MutL/Mlh/PMS"/>
</dbReference>
<dbReference type="InterPro" id="IPR038973">
    <property type="entry name" value="MutL/Mlh/Pms-like"/>
</dbReference>
<evidence type="ECO:0000256" key="3">
    <source>
        <dbReference type="ARBA" id="ARBA00023204"/>
    </source>
</evidence>
<dbReference type="AlphaFoldDB" id="A0A832R916"/>
<dbReference type="CDD" id="cd00782">
    <property type="entry name" value="MutL_Trans"/>
    <property type="match status" value="1"/>
</dbReference>
<dbReference type="Gene3D" id="3.30.1370.100">
    <property type="entry name" value="MutL, C-terminal domain, regulatory subdomain"/>
    <property type="match status" value="1"/>
</dbReference>
<dbReference type="CDD" id="cd16926">
    <property type="entry name" value="HATPase_MutL-MLH-PMS-like"/>
    <property type="match status" value="1"/>
</dbReference>
<dbReference type="SMART" id="SM01340">
    <property type="entry name" value="DNA_mis_repair"/>
    <property type="match status" value="1"/>
</dbReference>
<dbReference type="InterPro" id="IPR042120">
    <property type="entry name" value="MutL_C_dimsub"/>
</dbReference>
<dbReference type="GO" id="GO:0004519">
    <property type="term" value="F:endonuclease activity"/>
    <property type="evidence" value="ECO:0007669"/>
    <property type="project" value="UniProtKB-KW"/>
</dbReference>
<keyword evidence="7" id="KW-0255">Endonuclease</keyword>
<dbReference type="FunFam" id="3.30.565.10:FF:000003">
    <property type="entry name" value="DNA mismatch repair endonuclease MutL"/>
    <property type="match status" value="1"/>
</dbReference>
<dbReference type="InterPro" id="IPR013507">
    <property type="entry name" value="DNA_mismatch_S5_2-like"/>
</dbReference>
<evidence type="ECO:0000256" key="1">
    <source>
        <dbReference type="ARBA" id="ARBA00006082"/>
    </source>
</evidence>
<dbReference type="Pfam" id="PF08676">
    <property type="entry name" value="MutL_C"/>
    <property type="match status" value="1"/>
</dbReference>
<dbReference type="GO" id="GO:0032300">
    <property type="term" value="C:mismatch repair complex"/>
    <property type="evidence" value="ECO:0007669"/>
    <property type="project" value="InterPro"/>
</dbReference>
<comment type="caution">
    <text evidence="7">The sequence shown here is derived from an EMBL/GenBank/DDBJ whole genome shotgun (WGS) entry which is preliminary data.</text>
</comment>
<dbReference type="SUPFAM" id="SSF54211">
    <property type="entry name" value="Ribosomal protein S5 domain 2-like"/>
    <property type="match status" value="1"/>
</dbReference>
<organism evidence="7 8">
    <name type="scientific">Candidatus Dojkabacteria bacterium</name>
    <dbReference type="NCBI Taxonomy" id="2099670"/>
    <lineage>
        <taxon>Bacteria</taxon>
        <taxon>Candidatus Dojkabacteria</taxon>
    </lineage>
</organism>
<evidence type="ECO:0000256" key="2">
    <source>
        <dbReference type="ARBA" id="ARBA00022763"/>
    </source>
</evidence>
<dbReference type="PROSITE" id="PS00058">
    <property type="entry name" value="DNA_MISMATCH_REPAIR_1"/>
    <property type="match status" value="1"/>
</dbReference>
<feature type="domain" description="MutL C-terminal dimerisation" evidence="5">
    <location>
        <begin position="427"/>
        <end position="570"/>
    </location>
</feature>
<dbReference type="EMBL" id="DUTP01000003">
    <property type="protein sequence ID" value="HHX99420.1"/>
    <property type="molecule type" value="Genomic_DNA"/>
</dbReference>
<dbReference type="InterPro" id="IPR020568">
    <property type="entry name" value="Ribosomal_Su5_D2-typ_SF"/>
</dbReference>
<evidence type="ECO:0000259" key="6">
    <source>
        <dbReference type="SMART" id="SM01340"/>
    </source>
</evidence>
<dbReference type="GO" id="GO:0016887">
    <property type="term" value="F:ATP hydrolysis activity"/>
    <property type="evidence" value="ECO:0007669"/>
    <property type="project" value="InterPro"/>
</dbReference>
<keyword evidence="7" id="KW-0378">Hydrolase</keyword>
<keyword evidence="2 4" id="KW-0227">DNA damage</keyword>
<name>A0A832R916_9BACT</name>
<dbReference type="NCBIfam" id="TIGR00585">
    <property type="entry name" value="mutl"/>
    <property type="match status" value="1"/>
</dbReference>
<evidence type="ECO:0000313" key="7">
    <source>
        <dbReference type="EMBL" id="HHX99420.1"/>
    </source>
</evidence>
<dbReference type="SUPFAM" id="SSF55874">
    <property type="entry name" value="ATPase domain of HSP90 chaperone/DNA topoisomerase II/histidine kinase"/>
    <property type="match status" value="1"/>
</dbReference>
<dbReference type="Proteomes" id="UP000576550">
    <property type="component" value="Unassembled WGS sequence"/>
</dbReference>
<reference evidence="7 8" key="1">
    <citation type="journal article" date="2020" name="Biotechnol. Biofuels">
        <title>New insights from the biogas microbiome by comprehensive genome-resolved metagenomics of nearly 1600 species originating from multiple anaerobic digesters.</title>
        <authorList>
            <person name="Campanaro S."/>
            <person name="Treu L."/>
            <person name="Rodriguez-R L.M."/>
            <person name="Kovalovszki A."/>
            <person name="Ziels R.M."/>
            <person name="Maus I."/>
            <person name="Zhu X."/>
            <person name="Kougias P.G."/>
            <person name="Basile A."/>
            <person name="Luo G."/>
            <person name="Schluter A."/>
            <person name="Konstantinidis K.T."/>
            <person name="Angelidaki I."/>
        </authorList>
    </citation>
    <scope>NUCLEOTIDE SEQUENCE [LARGE SCALE GENOMIC DNA]</scope>
    <source>
        <strain evidence="7">AS05jafATM_89</strain>
    </source>
</reference>